<dbReference type="HOGENOM" id="CLU_3260579_0_0_1"/>
<dbReference type="Proteomes" id="UP000030701">
    <property type="component" value="Unassembled WGS sequence"/>
</dbReference>
<reference evidence="1" key="2">
    <citation type="submission" date="2012-05" db="EMBL/GenBank/DDBJ databases">
        <title>The Genome Annotation of Fusarium oxysporum Cotton.</title>
        <authorList>
            <consortium name="The Broad Institute Genomics Platform"/>
            <person name="Ma L.-J."/>
            <person name="Corby-Kistler H."/>
            <person name="Broz K."/>
            <person name="Gale L.R."/>
            <person name="Jonkers W."/>
            <person name="O'Donnell K."/>
            <person name="Ploetz R."/>
            <person name="Steinberg C."/>
            <person name="Schwartz D.C."/>
            <person name="VanEtten H."/>
            <person name="Zhou S."/>
            <person name="Young S.K."/>
            <person name="Zeng Q."/>
            <person name="Gargeya S."/>
            <person name="Fitzgerald M."/>
            <person name="Abouelleil A."/>
            <person name="Alvarado L."/>
            <person name="Chapman S.B."/>
            <person name="Gainer-Dewar J."/>
            <person name="Goldberg J."/>
            <person name="Griggs A."/>
            <person name="Gujja S."/>
            <person name="Hansen M."/>
            <person name="Howarth C."/>
            <person name="Imamovic A."/>
            <person name="Ireland A."/>
            <person name="Larimer J."/>
            <person name="McCowan C."/>
            <person name="Murphy C."/>
            <person name="Pearson M."/>
            <person name="Poon T.W."/>
            <person name="Priest M."/>
            <person name="Roberts A."/>
            <person name="Saif S."/>
            <person name="Shea T."/>
            <person name="Sykes S."/>
            <person name="Wortman J."/>
            <person name="Nusbaum C."/>
            <person name="Birren B."/>
        </authorList>
    </citation>
    <scope>NUCLEOTIDE SEQUENCE</scope>
    <source>
        <strain evidence="1">25433</strain>
    </source>
</reference>
<dbReference type="OrthoDB" id="19329at2759"/>
<organism evidence="1">
    <name type="scientific">Fusarium oxysporum f. sp. vasinfectum 25433</name>
    <dbReference type="NCBI Taxonomy" id="1089449"/>
    <lineage>
        <taxon>Eukaryota</taxon>
        <taxon>Fungi</taxon>
        <taxon>Dikarya</taxon>
        <taxon>Ascomycota</taxon>
        <taxon>Pezizomycotina</taxon>
        <taxon>Sordariomycetes</taxon>
        <taxon>Hypocreomycetidae</taxon>
        <taxon>Hypocreales</taxon>
        <taxon>Nectriaceae</taxon>
        <taxon>Fusarium</taxon>
        <taxon>Fusarium oxysporum species complex</taxon>
    </lineage>
</organism>
<sequence length="42" mass="4938">MLLRSTKSTQSQKNMFSRSKFDIVSSPSIPRYVMEKALENWD</sequence>
<reference evidence="1" key="1">
    <citation type="submission" date="2011-11" db="EMBL/GenBank/DDBJ databases">
        <title>The Genome Sequence of Fusarium oxysporum Cotton.</title>
        <authorList>
            <consortium name="The Broad Institute Genome Sequencing Platform"/>
            <person name="Ma L.-J."/>
            <person name="Gale L.R."/>
            <person name="Schwartz D.C."/>
            <person name="Zhou S."/>
            <person name="Corby-Kistler H."/>
            <person name="Young S.K."/>
            <person name="Zeng Q."/>
            <person name="Gargeya S."/>
            <person name="Fitzgerald M."/>
            <person name="Haas B."/>
            <person name="Abouelleil A."/>
            <person name="Alvarado L."/>
            <person name="Arachchi H.M."/>
            <person name="Berlin A."/>
            <person name="Brown A."/>
            <person name="Chapman S.B."/>
            <person name="Chen Z."/>
            <person name="Dunbar C."/>
            <person name="Freedman E."/>
            <person name="Gearin G."/>
            <person name="Goldberg J."/>
            <person name="Griggs A."/>
            <person name="Gujja S."/>
            <person name="Heiman D."/>
            <person name="Howarth C."/>
            <person name="Larson L."/>
            <person name="Lui A."/>
            <person name="MacDonald P.J.P."/>
            <person name="Montmayeur A."/>
            <person name="Murphy C."/>
            <person name="Neiman D."/>
            <person name="Pearson M."/>
            <person name="Priest M."/>
            <person name="Roberts A."/>
            <person name="Saif S."/>
            <person name="Shea T."/>
            <person name="Shenoy N."/>
            <person name="Sisk P."/>
            <person name="Stolte C."/>
            <person name="Sykes S."/>
            <person name="Wortman J."/>
            <person name="Nusbaum C."/>
            <person name="Birren B."/>
        </authorList>
    </citation>
    <scope>NUCLEOTIDE SEQUENCE [LARGE SCALE GENOMIC DNA]</scope>
    <source>
        <strain evidence="1">25433</strain>
    </source>
</reference>
<gene>
    <name evidence="1" type="ORF">FOTG_08995</name>
</gene>
<dbReference type="AlphaFoldDB" id="X0LR81"/>
<dbReference type="EMBL" id="JH657939">
    <property type="protein sequence ID" value="EXM23526.1"/>
    <property type="molecule type" value="Genomic_DNA"/>
</dbReference>
<name>X0LR81_FUSOX</name>
<accession>X0LR81</accession>
<evidence type="ECO:0000313" key="1">
    <source>
        <dbReference type="EMBL" id="EXM23526.1"/>
    </source>
</evidence>
<protein>
    <submittedName>
        <fullName evidence="1">Uncharacterized protein</fullName>
    </submittedName>
</protein>
<proteinExistence type="predicted"/>